<evidence type="ECO:0000313" key="5">
    <source>
        <dbReference type="Proteomes" id="UP001221909"/>
    </source>
</evidence>
<protein>
    <submittedName>
        <fullName evidence="4">DMT family transporter</fullName>
    </submittedName>
</protein>
<feature type="signal peptide" evidence="2">
    <location>
        <begin position="1"/>
        <end position="20"/>
    </location>
</feature>
<feature type="transmembrane region" description="Helical" evidence="1">
    <location>
        <begin position="187"/>
        <end position="204"/>
    </location>
</feature>
<sequence>MNQKPLLGFSLALLASMTWATLPIAAQQVLKVVDAQTLVWFRFVVASFGLLLILGCAKRLPKLTACSKKEVGLIVLGVLGLSANFFLFAEALNYVSPTTNQVLWQLAPFSMIILGVLLFKERFGFFQKSGFLLLIIGLIAFFNDKFGEILKLDKYALGILLSSGASLIWVSYGIAQKLLLRLFTSQQVLLIIYIGCAFTMMPFSTPAQLGNIEGSFLWGCFIYCCLNTLIGYGSYGEALNHWDTSKVSVVTTMLPIFTMIFSLLGHKFYPEIFADPDMNGISYVGALIVVCGAILAIAGDKLFRRRK</sequence>
<feature type="chain" id="PRO_5045997375" evidence="2">
    <location>
        <begin position="21"/>
        <end position="307"/>
    </location>
</feature>
<keyword evidence="2" id="KW-0732">Signal</keyword>
<evidence type="ECO:0000256" key="2">
    <source>
        <dbReference type="SAM" id="SignalP"/>
    </source>
</evidence>
<accession>A0ABT5MMZ5</accession>
<feature type="transmembrane region" description="Helical" evidence="1">
    <location>
        <begin position="126"/>
        <end position="143"/>
    </location>
</feature>
<feature type="transmembrane region" description="Helical" evidence="1">
    <location>
        <begin position="247"/>
        <end position="269"/>
    </location>
</feature>
<comment type="caution">
    <text evidence="4">The sequence shown here is derived from an EMBL/GenBank/DDBJ whole genome shotgun (WGS) entry which is preliminary data.</text>
</comment>
<keyword evidence="5" id="KW-1185">Reference proteome</keyword>
<feature type="domain" description="EamA" evidence="3">
    <location>
        <begin position="7"/>
        <end position="140"/>
    </location>
</feature>
<dbReference type="InterPro" id="IPR000620">
    <property type="entry name" value="EamA_dom"/>
</dbReference>
<dbReference type="Pfam" id="PF00892">
    <property type="entry name" value="EamA"/>
    <property type="match status" value="2"/>
</dbReference>
<feature type="transmembrane region" description="Helical" evidence="1">
    <location>
        <begin position="216"/>
        <end position="235"/>
    </location>
</feature>
<feature type="transmembrane region" description="Helical" evidence="1">
    <location>
        <begin position="39"/>
        <end position="60"/>
    </location>
</feature>
<feature type="transmembrane region" description="Helical" evidence="1">
    <location>
        <begin position="102"/>
        <end position="119"/>
    </location>
</feature>
<keyword evidence="1" id="KW-0472">Membrane</keyword>
<name>A0ABT5MMZ5_9PAST</name>
<dbReference type="PANTHER" id="PTHR22911">
    <property type="entry name" value="ACYL-MALONYL CONDENSING ENZYME-RELATED"/>
    <property type="match status" value="1"/>
</dbReference>
<evidence type="ECO:0000259" key="3">
    <source>
        <dbReference type="Pfam" id="PF00892"/>
    </source>
</evidence>
<dbReference type="PANTHER" id="PTHR22911:SF134">
    <property type="entry name" value="DMT FAMILY TRANSPORTER"/>
    <property type="match status" value="1"/>
</dbReference>
<dbReference type="EMBL" id="JAQSJE010000002">
    <property type="protein sequence ID" value="MDD0823363.1"/>
    <property type="molecule type" value="Genomic_DNA"/>
</dbReference>
<dbReference type="RefSeq" id="WP_273749609.1">
    <property type="nucleotide sequence ID" value="NZ_JAQSJE010000002.1"/>
</dbReference>
<keyword evidence="1" id="KW-1133">Transmembrane helix</keyword>
<dbReference type="InterPro" id="IPR037185">
    <property type="entry name" value="EmrE-like"/>
</dbReference>
<keyword evidence="1" id="KW-0812">Transmembrane</keyword>
<evidence type="ECO:0000256" key="1">
    <source>
        <dbReference type="SAM" id="Phobius"/>
    </source>
</evidence>
<proteinExistence type="predicted"/>
<feature type="transmembrane region" description="Helical" evidence="1">
    <location>
        <begin position="72"/>
        <end position="96"/>
    </location>
</feature>
<dbReference type="Proteomes" id="UP001221909">
    <property type="component" value="Unassembled WGS sequence"/>
</dbReference>
<feature type="transmembrane region" description="Helical" evidence="1">
    <location>
        <begin position="155"/>
        <end position="175"/>
    </location>
</feature>
<dbReference type="SUPFAM" id="SSF103481">
    <property type="entry name" value="Multidrug resistance efflux transporter EmrE"/>
    <property type="match status" value="1"/>
</dbReference>
<feature type="transmembrane region" description="Helical" evidence="1">
    <location>
        <begin position="281"/>
        <end position="299"/>
    </location>
</feature>
<feature type="domain" description="EamA" evidence="3">
    <location>
        <begin position="157"/>
        <end position="295"/>
    </location>
</feature>
<reference evidence="4 5" key="1">
    <citation type="submission" date="2023-02" db="EMBL/GenBank/DDBJ databases">
        <title>Mannheimia cairiniae sp. nov., a novel species of Mannheimia obtained from moscovy ducks (Cairina moschata) and reclassification of Mannheimia ovis as heterotypic synonym of Mannheimia pernigra.</title>
        <authorList>
            <person name="Christensen H."/>
        </authorList>
    </citation>
    <scope>NUCLEOTIDE SEQUENCE [LARGE SCALE GENOMIC DNA]</scope>
    <source>
        <strain evidence="4 5">AT1</strain>
    </source>
</reference>
<evidence type="ECO:0000313" key="4">
    <source>
        <dbReference type="EMBL" id="MDD0823363.1"/>
    </source>
</evidence>
<organism evidence="4 5">
    <name type="scientific">Mannheimia cairinae</name>
    <dbReference type="NCBI Taxonomy" id="3025936"/>
    <lineage>
        <taxon>Bacteria</taxon>
        <taxon>Pseudomonadati</taxon>
        <taxon>Pseudomonadota</taxon>
        <taxon>Gammaproteobacteria</taxon>
        <taxon>Pasteurellales</taxon>
        <taxon>Pasteurellaceae</taxon>
        <taxon>Mannheimia</taxon>
    </lineage>
</organism>
<gene>
    <name evidence="4" type="ORF">PTQ27_02615</name>
</gene>